<dbReference type="EMBL" id="CP007452">
    <property type="protein sequence ID" value="AHM56072.1"/>
    <property type="molecule type" value="Genomic_DNA"/>
</dbReference>
<dbReference type="AlphaFoldDB" id="W8TIN7"/>
<proteinExistence type="inferred from homology"/>
<dbReference type="HOGENOM" id="CLU_013513_5_1_9"/>
<feature type="domain" description="Choline/carnitine acyltransferase" evidence="5">
    <location>
        <begin position="14"/>
        <end position="569"/>
    </location>
</feature>
<dbReference type="STRING" id="1286171.EAL2_c07720"/>
<dbReference type="Proteomes" id="UP000019591">
    <property type="component" value="Chromosome"/>
</dbReference>
<dbReference type="RefSeq" id="WP_025435103.1">
    <property type="nucleotide sequence ID" value="NZ_CP007452.1"/>
</dbReference>
<protein>
    <submittedName>
        <fullName evidence="6">Putative acetyltransferase</fullName>
        <ecNumber evidence="6">2.3.1.-</ecNumber>
    </submittedName>
</protein>
<evidence type="ECO:0000256" key="1">
    <source>
        <dbReference type="ARBA" id="ARBA00005232"/>
    </source>
</evidence>
<evidence type="ECO:0000259" key="5">
    <source>
        <dbReference type="Pfam" id="PF00755"/>
    </source>
</evidence>
<evidence type="ECO:0000256" key="3">
    <source>
        <dbReference type="ARBA" id="ARBA00023315"/>
    </source>
</evidence>
<gene>
    <name evidence="6" type="ORF">EAL2_c07720</name>
</gene>
<dbReference type="InterPro" id="IPR000542">
    <property type="entry name" value="Carn_acyl_trans"/>
</dbReference>
<dbReference type="EC" id="2.3.1.-" evidence="6"/>
<evidence type="ECO:0000256" key="2">
    <source>
        <dbReference type="ARBA" id="ARBA00022679"/>
    </source>
</evidence>
<dbReference type="GO" id="GO:0016746">
    <property type="term" value="F:acyltransferase activity"/>
    <property type="evidence" value="ECO:0007669"/>
    <property type="project" value="UniProtKB-KW"/>
</dbReference>
<dbReference type="InterPro" id="IPR039551">
    <property type="entry name" value="Cho/carn_acyl_trans"/>
</dbReference>
<keyword evidence="2 6" id="KW-0808">Transferase</keyword>
<dbReference type="Gene3D" id="3.30.559.70">
    <property type="entry name" value="Choline/Carnitine o-acyltransferase, domain 2"/>
    <property type="match status" value="1"/>
</dbReference>
<dbReference type="eggNOG" id="ENOG502Z7P4">
    <property type="taxonomic scope" value="Bacteria"/>
</dbReference>
<dbReference type="OrthoDB" id="1456at2"/>
<evidence type="ECO:0000313" key="6">
    <source>
        <dbReference type="EMBL" id="AHM56072.1"/>
    </source>
</evidence>
<comment type="similarity">
    <text evidence="1">Belongs to the carnitine/choline acetyltransferase family.</text>
</comment>
<name>W8TIN7_PEPAC</name>
<organism evidence="6 7">
    <name type="scientific">Peptoclostridium acidaminophilum DSM 3953</name>
    <dbReference type="NCBI Taxonomy" id="1286171"/>
    <lineage>
        <taxon>Bacteria</taxon>
        <taxon>Bacillati</taxon>
        <taxon>Bacillota</taxon>
        <taxon>Clostridia</taxon>
        <taxon>Peptostreptococcales</taxon>
        <taxon>Peptoclostridiaceae</taxon>
        <taxon>Peptoclostridium</taxon>
    </lineage>
</organism>
<accession>W8TIN7</accession>
<dbReference type="KEGG" id="eac:EAL2_c07720"/>
<dbReference type="PANTHER" id="PTHR22589">
    <property type="entry name" value="CARNITINE O-ACYLTRANSFERASE"/>
    <property type="match status" value="1"/>
</dbReference>
<dbReference type="SUPFAM" id="SSF52777">
    <property type="entry name" value="CoA-dependent acyltransferases"/>
    <property type="match status" value="2"/>
</dbReference>
<keyword evidence="3 6" id="KW-0012">Acyltransferase</keyword>
<feature type="active site" description="Proton acceptor" evidence="4">
    <location>
        <position position="305"/>
    </location>
</feature>
<evidence type="ECO:0000256" key="4">
    <source>
        <dbReference type="PIRSR" id="PIRSR600542-1"/>
    </source>
</evidence>
<dbReference type="InterPro" id="IPR023213">
    <property type="entry name" value="CAT-like_dom_sf"/>
</dbReference>
<dbReference type="Gene3D" id="3.30.559.10">
    <property type="entry name" value="Chloramphenicol acetyltransferase-like domain"/>
    <property type="match status" value="1"/>
</dbReference>
<sequence length="589" mass="66979">MGKTYAYQDKLPSLPVPELSGTKTKLLEWIEPIVGKEQFEETRRIAEEFFAEGGDGQKLQEKLREWDGKINGSWLKPFWDDMYLKYRGYLPAGMNFCMLLSNEGYKEKYEKHELAGKAIRLIGELNHLIADEEYDADTIKGKPLCMSQYRNFFRSIRIPRIGKDEHKVSKPEKKNNHVVLLYKKNMYKISISDEDGNIFSSGEIARCIREIFNMETAEGENVGIFTTAQRDEAAQIYDELIMSKSNSDNLEVIEKALAVICIDEESKNSQEALENLLLSGDNKYFDKTIQIVVTNSGEIGVNGEHTGIDGSTFMTIVNYVSDGLKSEKAEEKSAGSGVKFEKLEWEIGEELKMKLTNLNAENRNVRKQYHLELCIFEDFGQDEIKKLKISPDAFFHIALQVAQYNIFGKMRSTYEPVAVRFFKEGRTECARASSTEKLDFIKTYFSGTESNEVLYGLMQKASDAHAVRIKECQNGNGVERHMYGLLKMHEMFGEELCIGKTPAIFETEGYKALRYDFISTSGIGNKNVKHSAFGPVVEDGFGIFYSLMNDSISINISSKSENKENAKSLMLEFVQALRDIREIALSSIQ</sequence>
<dbReference type="Pfam" id="PF00755">
    <property type="entry name" value="Carn_acyltransf"/>
    <property type="match status" value="1"/>
</dbReference>
<evidence type="ECO:0000313" key="7">
    <source>
        <dbReference type="Proteomes" id="UP000019591"/>
    </source>
</evidence>
<dbReference type="PATRIC" id="fig|1286171.3.peg.717"/>
<dbReference type="InterPro" id="IPR042231">
    <property type="entry name" value="Cho/carn_acyl_trans_2"/>
</dbReference>
<reference evidence="6 7" key="1">
    <citation type="journal article" date="2014" name="Genome Announc.">
        <title>Complete Genome Sequence of Amino Acid-Utilizing Eubacterium acidaminophilum al-2 (DSM 3953).</title>
        <authorList>
            <person name="Poehlein A."/>
            <person name="Andreesen J.R."/>
            <person name="Daniel R."/>
        </authorList>
    </citation>
    <scope>NUCLEOTIDE SEQUENCE [LARGE SCALE GENOMIC DNA]</scope>
    <source>
        <strain evidence="6 7">DSM 3953</strain>
    </source>
</reference>
<keyword evidence="7" id="KW-1185">Reference proteome</keyword>